<evidence type="ECO:0000256" key="1">
    <source>
        <dbReference type="ARBA" id="ARBA00001946"/>
    </source>
</evidence>
<protein>
    <submittedName>
        <fullName evidence="5">NUDIX domain-containing protein</fullName>
    </submittedName>
</protein>
<dbReference type="Pfam" id="PF00293">
    <property type="entry name" value="NUDIX"/>
    <property type="match status" value="1"/>
</dbReference>
<dbReference type="EMBL" id="JABMKX010000001">
    <property type="protein sequence ID" value="NQX43697.1"/>
    <property type="molecule type" value="Genomic_DNA"/>
</dbReference>
<dbReference type="Proteomes" id="UP000711047">
    <property type="component" value="Unassembled WGS sequence"/>
</dbReference>
<dbReference type="InterPro" id="IPR000086">
    <property type="entry name" value="NUDIX_hydrolase_dom"/>
</dbReference>
<sequence length="160" mass="18195">MPMSDYYRELRGKTGNGLLMMPSVAAVVRDEQDRILLIRKKDETLWGLPAGAVEPGETPSRALRREVFEETGLMVTPEQIIGVFGGGKYRYEYSNGDQVEYMAIVFECIIVKGQLRSMDGEAEELKFFKEDELPELTIPYPPKLFVREAAAPRKVIFENN</sequence>
<dbReference type="PANTHER" id="PTHR43046:SF2">
    <property type="entry name" value="8-OXO-DGTP DIPHOSPHATASE-RELATED"/>
    <property type="match status" value="1"/>
</dbReference>
<keyword evidence="6" id="KW-1185">Reference proteome</keyword>
<organism evidence="5 6">
    <name type="scientific">Paenibacillus tritici</name>
    <dbReference type="NCBI Taxonomy" id="1873425"/>
    <lineage>
        <taxon>Bacteria</taxon>
        <taxon>Bacillati</taxon>
        <taxon>Bacillota</taxon>
        <taxon>Bacilli</taxon>
        <taxon>Bacillales</taxon>
        <taxon>Paenibacillaceae</taxon>
        <taxon>Paenibacillus</taxon>
    </lineage>
</organism>
<reference evidence="5 6" key="1">
    <citation type="submission" date="2020-05" db="EMBL/GenBank/DDBJ databases">
        <title>Paenibacillus glebae, sp. nov., Paenibacillus humi sp. nov., Paenibacillus pedi sp. nov., Paenibacillus terrestris sp. nov. and Paenibacillus terricola sp. nov., isolated from a forest top soil sample.</title>
        <authorList>
            <person name="Qi S."/>
            <person name="Carlier A."/>
            <person name="Cnockaert M."/>
            <person name="Vandamme P."/>
        </authorList>
    </citation>
    <scope>NUCLEOTIDE SEQUENCE [LARGE SCALE GENOMIC DNA]</scope>
    <source>
        <strain evidence="5 6">LMG 29502</strain>
    </source>
</reference>
<keyword evidence="2 3" id="KW-0378">Hydrolase</keyword>
<dbReference type="PROSITE" id="PS00893">
    <property type="entry name" value="NUDIX_BOX"/>
    <property type="match status" value="1"/>
</dbReference>
<evidence type="ECO:0000256" key="2">
    <source>
        <dbReference type="ARBA" id="ARBA00022801"/>
    </source>
</evidence>
<evidence type="ECO:0000313" key="5">
    <source>
        <dbReference type="EMBL" id="NQX43697.1"/>
    </source>
</evidence>
<dbReference type="PROSITE" id="PS51462">
    <property type="entry name" value="NUDIX"/>
    <property type="match status" value="1"/>
</dbReference>
<dbReference type="PANTHER" id="PTHR43046">
    <property type="entry name" value="GDP-MANNOSE MANNOSYL HYDROLASE"/>
    <property type="match status" value="1"/>
</dbReference>
<feature type="domain" description="Nudix hydrolase" evidence="4">
    <location>
        <begin position="19"/>
        <end position="150"/>
    </location>
</feature>
<evidence type="ECO:0000259" key="4">
    <source>
        <dbReference type="PROSITE" id="PS51462"/>
    </source>
</evidence>
<comment type="cofactor">
    <cofactor evidence="1">
        <name>Mg(2+)</name>
        <dbReference type="ChEBI" id="CHEBI:18420"/>
    </cofactor>
</comment>
<dbReference type="PRINTS" id="PR00502">
    <property type="entry name" value="NUDIXFAMILY"/>
</dbReference>
<accession>A0ABX2DHA6</accession>
<gene>
    <name evidence="5" type="ORF">HQN87_00010</name>
</gene>
<dbReference type="Gene3D" id="3.90.79.10">
    <property type="entry name" value="Nucleoside Triphosphate Pyrophosphohydrolase"/>
    <property type="match status" value="1"/>
</dbReference>
<dbReference type="RefSeq" id="WP_173125873.1">
    <property type="nucleotide sequence ID" value="NZ_JABMKX010000001.1"/>
</dbReference>
<comment type="caution">
    <text evidence="5">The sequence shown here is derived from an EMBL/GenBank/DDBJ whole genome shotgun (WGS) entry which is preliminary data.</text>
</comment>
<evidence type="ECO:0000313" key="6">
    <source>
        <dbReference type="Proteomes" id="UP000711047"/>
    </source>
</evidence>
<dbReference type="InterPro" id="IPR020084">
    <property type="entry name" value="NUDIX_hydrolase_CS"/>
</dbReference>
<comment type="similarity">
    <text evidence="3">Belongs to the Nudix hydrolase family.</text>
</comment>
<proteinExistence type="inferred from homology"/>
<dbReference type="InterPro" id="IPR015797">
    <property type="entry name" value="NUDIX_hydrolase-like_dom_sf"/>
</dbReference>
<evidence type="ECO:0000256" key="3">
    <source>
        <dbReference type="RuleBase" id="RU003476"/>
    </source>
</evidence>
<name>A0ABX2DHA6_9BACL</name>
<dbReference type="SUPFAM" id="SSF55811">
    <property type="entry name" value="Nudix"/>
    <property type="match status" value="1"/>
</dbReference>
<dbReference type="InterPro" id="IPR020476">
    <property type="entry name" value="Nudix_hydrolase"/>
</dbReference>